<dbReference type="AlphaFoldDB" id="A0A857ME92"/>
<evidence type="ECO:0000256" key="1">
    <source>
        <dbReference type="SAM" id="MobiDB-lite"/>
    </source>
</evidence>
<feature type="compositionally biased region" description="Low complexity" evidence="1">
    <location>
        <begin position="37"/>
        <end position="55"/>
    </location>
</feature>
<dbReference type="RefSeq" id="WP_005192401.1">
    <property type="nucleotide sequence ID" value="NZ_CP045808.1"/>
</dbReference>
<feature type="region of interest" description="Disordered" evidence="1">
    <location>
        <begin position="37"/>
        <end position="85"/>
    </location>
</feature>
<organism evidence="3">
    <name type="scientific">Gordonia amarae</name>
    <dbReference type="NCBI Taxonomy" id="36821"/>
    <lineage>
        <taxon>Bacteria</taxon>
        <taxon>Bacillati</taxon>
        <taxon>Actinomycetota</taxon>
        <taxon>Actinomycetes</taxon>
        <taxon>Mycobacteriales</taxon>
        <taxon>Gordoniaceae</taxon>
        <taxon>Gordonia</taxon>
    </lineage>
</organism>
<feature type="signal peptide" evidence="2">
    <location>
        <begin position="1"/>
        <end position="38"/>
    </location>
</feature>
<sequence>MSGLHTHRHIHAVRAAAAALAVAAVTAFAVVPAGAAHAAPPGTTAKTTASPTLPTVPTNARKQTAKKPTSPGARRSALPTPEEIQSIAVPLDRELAGAVRMLKAAGIDQMALQAAQVILASNGQLTAESLNKAAMSVYNNIGTSRSGYAGEPGRRQVPVLPTVKTVKNTGAPRTTGQNVALRTLTPKSSPLCTRPTSDNPLGLATPVGQPSGLWPVTESPRTLTAAQKNSSLPRLSLPAGIDPRLINTGEVAFALIPPASPRQAAGTRTSVKAGPVQKLVTPKAPSGPAKTPAPATGPLRIAWLNTTTLQGGFADLVTDSRTGSWLRALASSHGLRLAPVKSRYGTELAVVSRAAGGDERSCSFVPAVNLTGV</sequence>
<gene>
    <name evidence="3" type="ORF">GII30_16320</name>
</gene>
<name>A0A857ME92_9ACTN</name>
<proteinExistence type="predicted"/>
<protein>
    <submittedName>
        <fullName evidence="3">Uncharacterized protein</fullName>
    </submittedName>
</protein>
<dbReference type="EMBL" id="CP045810">
    <property type="protein sequence ID" value="QHN40498.1"/>
    <property type="molecule type" value="Genomic_DNA"/>
</dbReference>
<evidence type="ECO:0000313" key="3">
    <source>
        <dbReference type="EMBL" id="QHN40498.1"/>
    </source>
</evidence>
<reference evidence="3" key="1">
    <citation type="journal article" date="2021" name="Nat. Microbiol.">
        <title>Cocultivation of an ultrasmall environmental parasitic bacterium with lytic ability against bacteria associated with wastewater foams.</title>
        <authorList>
            <person name="Batinovic S."/>
            <person name="Rose J.J.A."/>
            <person name="Ratcliffe J."/>
            <person name="Seviour R.J."/>
            <person name="Petrovski S."/>
        </authorList>
    </citation>
    <scope>NUCLEOTIDE SEQUENCE</scope>
    <source>
        <strain evidence="3">CON44</strain>
    </source>
</reference>
<accession>A0A857ME92</accession>
<feature type="chain" id="PRO_5043859805" evidence="2">
    <location>
        <begin position="39"/>
        <end position="373"/>
    </location>
</feature>
<evidence type="ECO:0000256" key="2">
    <source>
        <dbReference type="SAM" id="SignalP"/>
    </source>
</evidence>
<keyword evidence="2" id="KW-0732">Signal</keyword>